<organism evidence="1 2">
    <name type="scientific">Aeromonas phage LAh10</name>
    <dbReference type="NCBI Taxonomy" id="2591025"/>
    <lineage>
        <taxon>Viruses</taxon>
        <taxon>Duplodnaviria</taxon>
        <taxon>Heunggongvirae</taxon>
        <taxon>Uroviricota</taxon>
        <taxon>Caudoviricetes</taxon>
        <taxon>Chimalliviridae</taxon>
        <taxon>Ludhianavirus</taxon>
        <taxon>Ludhianavirus LAh10</taxon>
    </lineage>
</organism>
<dbReference type="EMBL" id="MK838116">
    <property type="protein sequence ID" value="QDH47191.1"/>
    <property type="molecule type" value="Genomic_DNA"/>
</dbReference>
<protein>
    <submittedName>
        <fullName evidence="1">Uncharacterized protein</fullName>
    </submittedName>
</protein>
<dbReference type="Proteomes" id="UP000318420">
    <property type="component" value="Segment"/>
</dbReference>
<accession>A0A514A1N7</accession>
<gene>
    <name evidence="1" type="ORF">LAh10_144</name>
</gene>
<keyword evidence="2" id="KW-1185">Reference proteome</keyword>
<name>A0A514A1N7_9CAUD</name>
<reference evidence="1 2" key="1">
    <citation type="submission" date="2019-04" db="EMBL/GenBank/DDBJ databases">
        <title>Novel bacteriophages capable of disrupting biofilms from clinical strains of Aeromonas hydrophila with intrinsic antibiotic resistance.</title>
        <authorList>
            <person name="Kabwe M."/>
            <person name="Brown T.L."/>
            <person name="Speirs L."/>
            <person name="Ku H."/>
            <person name="Leach M."/>
            <person name="Chan H.T."/>
            <person name="Petrovski S."/>
            <person name="Lock P."/>
            <person name="Tucci J."/>
        </authorList>
    </citation>
    <scope>NUCLEOTIDE SEQUENCE [LARGE SCALE GENOMIC DNA]</scope>
</reference>
<proteinExistence type="predicted"/>
<evidence type="ECO:0000313" key="2">
    <source>
        <dbReference type="Proteomes" id="UP000318420"/>
    </source>
</evidence>
<sequence length="140" mass="15812">MAKKPTNKTGFERNKNFVPDEQLTDTPARLFRKISNAMGMNLSKWTSYMGEYLRWLHPEDSGTPLEVKKARSTTLGNAQSAYYYSKSLSFNKLIAGMKILKFKKVTFTITGETATGEVITVSETTFLNRDTPTPEDPSEE</sequence>
<evidence type="ECO:0000313" key="1">
    <source>
        <dbReference type="EMBL" id="QDH47191.1"/>
    </source>
</evidence>